<evidence type="ECO:0000313" key="3">
    <source>
        <dbReference type="EMBL" id="CAB4999519.1"/>
    </source>
</evidence>
<gene>
    <name evidence="2" type="ORF">UFOPK2837_00229</name>
    <name evidence="3" type="ORF">UFOPK4065_00172</name>
    <name evidence="4" type="ORF">UFOPK4319_00204</name>
</gene>
<dbReference type="PANTHER" id="PTHR43441">
    <property type="entry name" value="RIBOSOMAL-PROTEIN-SERINE ACETYLTRANSFERASE"/>
    <property type="match status" value="1"/>
</dbReference>
<accession>A0A6J6TCS1</accession>
<dbReference type="GO" id="GO:1990189">
    <property type="term" value="F:protein N-terminal-serine acetyltransferase activity"/>
    <property type="evidence" value="ECO:0007669"/>
    <property type="project" value="TreeGrafter"/>
</dbReference>
<dbReference type="CDD" id="cd04301">
    <property type="entry name" value="NAT_SF"/>
    <property type="match status" value="1"/>
</dbReference>
<feature type="domain" description="N-acetyltransferase" evidence="1">
    <location>
        <begin position="1"/>
        <end position="130"/>
    </location>
</feature>
<dbReference type="InterPro" id="IPR051908">
    <property type="entry name" value="Ribosomal_N-acetyltransferase"/>
</dbReference>
<reference evidence="2" key="1">
    <citation type="submission" date="2020-05" db="EMBL/GenBank/DDBJ databases">
        <authorList>
            <person name="Chiriac C."/>
            <person name="Salcher M."/>
            <person name="Ghai R."/>
            <person name="Kavagutti S V."/>
        </authorList>
    </citation>
    <scope>NUCLEOTIDE SEQUENCE</scope>
</reference>
<dbReference type="PROSITE" id="PS51186">
    <property type="entry name" value="GNAT"/>
    <property type="match status" value="1"/>
</dbReference>
<dbReference type="SUPFAM" id="SSF55729">
    <property type="entry name" value="Acyl-CoA N-acyltransferases (Nat)"/>
    <property type="match status" value="1"/>
</dbReference>
<dbReference type="EMBL" id="CAEZZF010000008">
    <property type="protein sequence ID" value="CAB4744584.1"/>
    <property type="molecule type" value="Genomic_DNA"/>
</dbReference>
<evidence type="ECO:0000259" key="1">
    <source>
        <dbReference type="PROSITE" id="PS51186"/>
    </source>
</evidence>
<sequence length="137" mass="15285">MDESGPLAWRVPQVLLDPLINKWFVRWIVAIESREIIGSTSFHGAPNADGMVEIGLGISQNFQNQGYGFEALAGMWSWACTYPEVRTLRYTVSTDNAASIALVRKFGFGHIGQQIDEIDGPEEIYEMSAEDFKKIGN</sequence>
<dbReference type="InterPro" id="IPR016181">
    <property type="entry name" value="Acyl_CoA_acyltransferase"/>
</dbReference>
<proteinExistence type="predicted"/>
<evidence type="ECO:0000313" key="2">
    <source>
        <dbReference type="EMBL" id="CAB4744584.1"/>
    </source>
</evidence>
<name>A0A6J6TCS1_9ZZZZ</name>
<dbReference type="InterPro" id="IPR000182">
    <property type="entry name" value="GNAT_dom"/>
</dbReference>
<dbReference type="AlphaFoldDB" id="A0A6J6TCS1"/>
<dbReference type="EMBL" id="CAFBQN010000006">
    <property type="protein sequence ID" value="CAB5053041.1"/>
    <property type="molecule type" value="Genomic_DNA"/>
</dbReference>
<dbReference type="Gene3D" id="3.40.630.30">
    <property type="match status" value="1"/>
</dbReference>
<dbReference type="GO" id="GO:0008999">
    <property type="term" value="F:protein-N-terminal-alanine acetyltransferase activity"/>
    <property type="evidence" value="ECO:0007669"/>
    <property type="project" value="TreeGrafter"/>
</dbReference>
<evidence type="ECO:0000313" key="4">
    <source>
        <dbReference type="EMBL" id="CAB5053041.1"/>
    </source>
</evidence>
<protein>
    <submittedName>
        <fullName evidence="2">Unannotated protein</fullName>
    </submittedName>
</protein>
<dbReference type="EMBL" id="CAFBPE010000006">
    <property type="protein sequence ID" value="CAB4999519.1"/>
    <property type="molecule type" value="Genomic_DNA"/>
</dbReference>
<dbReference type="Pfam" id="PF13302">
    <property type="entry name" value="Acetyltransf_3"/>
    <property type="match status" value="1"/>
</dbReference>
<dbReference type="GO" id="GO:0005737">
    <property type="term" value="C:cytoplasm"/>
    <property type="evidence" value="ECO:0007669"/>
    <property type="project" value="TreeGrafter"/>
</dbReference>
<organism evidence="2">
    <name type="scientific">freshwater metagenome</name>
    <dbReference type="NCBI Taxonomy" id="449393"/>
    <lineage>
        <taxon>unclassified sequences</taxon>
        <taxon>metagenomes</taxon>
        <taxon>ecological metagenomes</taxon>
    </lineage>
</organism>
<dbReference type="PANTHER" id="PTHR43441:SF6">
    <property type="entry name" value="N-ACETYLTRANSFERASE DOMAIN-CONTAINING PROTEIN"/>
    <property type="match status" value="1"/>
</dbReference>